<dbReference type="PROSITE" id="PS50853">
    <property type="entry name" value="FN3"/>
    <property type="match status" value="1"/>
</dbReference>
<dbReference type="InterPro" id="IPR003961">
    <property type="entry name" value="FN3_dom"/>
</dbReference>
<name>A0A1I5M299_9BACT</name>
<dbReference type="EMBL" id="FOXH01000001">
    <property type="protein sequence ID" value="SFP03086.1"/>
    <property type="molecule type" value="Genomic_DNA"/>
</dbReference>
<reference evidence="2 3" key="1">
    <citation type="submission" date="2016-10" db="EMBL/GenBank/DDBJ databases">
        <authorList>
            <person name="de Groot N.N."/>
        </authorList>
    </citation>
    <scope>NUCLEOTIDE SEQUENCE [LARGE SCALE GENOMIC DNA]</scope>
    <source>
        <strain evidence="3">E92,LMG 26720,CCM 7988</strain>
    </source>
</reference>
<dbReference type="AlphaFoldDB" id="A0A1I5M299"/>
<dbReference type="CDD" id="cd00063">
    <property type="entry name" value="FN3"/>
    <property type="match status" value="1"/>
</dbReference>
<dbReference type="InterPro" id="IPR036116">
    <property type="entry name" value="FN3_sf"/>
</dbReference>
<dbReference type="SUPFAM" id="SSF49265">
    <property type="entry name" value="Fibronectin type III"/>
    <property type="match status" value="2"/>
</dbReference>
<dbReference type="STRING" id="1079859.SAMN04515674_10158"/>
<organism evidence="2 3">
    <name type="scientific">Pseudarcicella hirudinis</name>
    <dbReference type="NCBI Taxonomy" id="1079859"/>
    <lineage>
        <taxon>Bacteria</taxon>
        <taxon>Pseudomonadati</taxon>
        <taxon>Bacteroidota</taxon>
        <taxon>Cytophagia</taxon>
        <taxon>Cytophagales</taxon>
        <taxon>Flectobacillaceae</taxon>
        <taxon>Pseudarcicella</taxon>
    </lineage>
</organism>
<feature type="domain" description="Fibronectin type-III" evidence="1">
    <location>
        <begin position="480"/>
        <end position="577"/>
    </location>
</feature>
<sequence length="668" mass="75598">MKKILFFSVLFISTHLSFSQKANNNLIAVAGKGGIYVSLGRQPISKKAGGKGIRSVKVERKVNDEDFKGLTEMDVPTSRKELTERFRKYDALLPVPSNLDDNTLGKIWEKWEKYQVIDSLKRYITNPSLRMAFGLLYLDEKVQNGNTYSYRISFTGEGLSRSEPYISIPVSLPKRPAVAGLKYLHNISEENKIQVLLSVGKGDKPFFLKAYRQEGLKGNFVPVNVSYVTYLRKGEPTIMLIDEFVKPLTAYRYTIKPFDYFGNEGPLSDTITVAAYTYQNVRIPYNLKALGLSENHAVKLNWEIQSPNIFKSIQIWRSEYYDKDFRLIGETLPTESEFLDKDVLPMKKYYYYLITTGLMGEFSGQTAKFFTLYEDKTAVSAPGNLYVLSHPDGIQLKWQTSEPNLKGYHIYRAGMNDSKFELVRTLLPHNNRLILQEYVDSSGILRPNASYRYFVIAENTSHVMSMPSDTSSGVTGLKVALSPPFAFTAENEMPLVKLHWTAPSAKEEAGISGYEIYRKKTGDGTLVKIVQIGTNVNYFNDSTAVLGASYQYQIKTLGFNGESSKADESGVVLLPVPEIPVPFGLTAYKNELGVILQWDEVRYSDLKEVKLYRYERGAKPQLLASLKPDELSYVDKQTGKGKLFFYYLVSSDRANNQSKPSEEVSVSY</sequence>
<dbReference type="Gene3D" id="2.60.40.10">
    <property type="entry name" value="Immunoglobulins"/>
    <property type="match status" value="4"/>
</dbReference>
<evidence type="ECO:0000313" key="3">
    <source>
        <dbReference type="Proteomes" id="UP000199306"/>
    </source>
</evidence>
<evidence type="ECO:0000259" key="1">
    <source>
        <dbReference type="PROSITE" id="PS50853"/>
    </source>
</evidence>
<dbReference type="RefSeq" id="WP_092010407.1">
    <property type="nucleotide sequence ID" value="NZ_FOXH01000001.1"/>
</dbReference>
<evidence type="ECO:0000313" key="2">
    <source>
        <dbReference type="EMBL" id="SFP03086.1"/>
    </source>
</evidence>
<dbReference type="InterPro" id="IPR013783">
    <property type="entry name" value="Ig-like_fold"/>
</dbReference>
<proteinExistence type="predicted"/>
<protein>
    <submittedName>
        <fullName evidence="2">Fibronectin type 3 domain-containing protein</fullName>
    </submittedName>
</protein>
<gene>
    <name evidence="2" type="ORF">SAMN04515674_10158</name>
</gene>
<dbReference type="Proteomes" id="UP000199306">
    <property type="component" value="Unassembled WGS sequence"/>
</dbReference>
<dbReference type="OrthoDB" id="782387at2"/>
<accession>A0A1I5M299</accession>
<keyword evidence="3" id="KW-1185">Reference proteome</keyword>